<dbReference type="OrthoDB" id="7347529at2"/>
<evidence type="ECO:0000313" key="4">
    <source>
        <dbReference type="Proteomes" id="UP000893823"/>
    </source>
</evidence>
<gene>
    <name evidence="1" type="ORF">BCL57_000322</name>
    <name evidence="2" type="ORF">SAMN04489721_2250</name>
</gene>
<dbReference type="AlphaFoldDB" id="A0A1H1WHQ1"/>
<organism evidence="2 3">
    <name type="scientific">Agromyces flavus</name>
    <dbReference type="NCBI Taxonomy" id="589382"/>
    <lineage>
        <taxon>Bacteria</taxon>
        <taxon>Bacillati</taxon>
        <taxon>Actinomycetota</taxon>
        <taxon>Actinomycetes</taxon>
        <taxon>Micrococcales</taxon>
        <taxon>Microbacteriaceae</taxon>
        <taxon>Agromyces</taxon>
    </lineage>
</organism>
<accession>A0A1H1WHQ1</accession>
<evidence type="ECO:0000313" key="3">
    <source>
        <dbReference type="Proteomes" id="UP000199482"/>
    </source>
</evidence>
<reference evidence="3" key="2">
    <citation type="submission" date="2016-10" db="EMBL/GenBank/DDBJ databases">
        <authorList>
            <person name="Varghese N."/>
            <person name="Submissions S."/>
        </authorList>
    </citation>
    <scope>NUCLEOTIDE SEQUENCE [LARGE SCALE GENOMIC DNA]</scope>
    <source>
        <strain evidence="3">CPCC 202695</strain>
    </source>
</reference>
<evidence type="ECO:0008006" key="5">
    <source>
        <dbReference type="Google" id="ProtNLM"/>
    </source>
</evidence>
<protein>
    <recommendedName>
        <fullName evidence="5">Glycolipid-binding</fullName>
    </recommendedName>
</protein>
<dbReference type="Pfam" id="PF06475">
    <property type="entry name" value="Glycolipid_bind"/>
    <property type="match status" value="1"/>
</dbReference>
<sequence>MERTLFWRRIDEVGLERLELSVTEAGIEAVGTVLGLDAGGFRVEHRWSLAPDWRTRTLVVERSGAVGRVRLRIERDGDGWRVDDVRRPDLDGADEPDLSVTPFCNTLPIRRLPTRRGAASTLDTCWIDADEMAVVRSRQQYVRRGARAVRYIDLGAAAGFEADLEVDGDGLVVRYEHLFERVSPGPVTP</sequence>
<reference evidence="2" key="1">
    <citation type="submission" date="2016-10" db="EMBL/GenBank/DDBJ databases">
        <authorList>
            <person name="de Groot N.N."/>
        </authorList>
    </citation>
    <scope>NUCLEOTIDE SEQUENCE [LARGE SCALE GENOMIC DNA]</scope>
    <source>
        <strain evidence="2">CPCC 202695</strain>
    </source>
</reference>
<dbReference type="Proteomes" id="UP000199482">
    <property type="component" value="Chromosome I"/>
</dbReference>
<proteinExistence type="predicted"/>
<evidence type="ECO:0000313" key="2">
    <source>
        <dbReference type="EMBL" id="SDS96797.1"/>
    </source>
</evidence>
<dbReference type="Proteomes" id="UP000893823">
    <property type="component" value="Unassembled WGS sequence"/>
</dbReference>
<keyword evidence="4" id="KW-1185">Reference proteome</keyword>
<name>A0A1H1WHQ1_9MICO</name>
<dbReference type="SUPFAM" id="SSF159275">
    <property type="entry name" value="PA1994-like"/>
    <property type="match status" value="1"/>
</dbReference>
<dbReference type="EMBL" id="SODL02000001">
    <property type="protein sequence ID" value="MCP2366180.1"/>
    <property type="molecule type" value="Genomic_DNA"/>
</dbReference>
<dbReference type="InterPro" id="IPR009467">
    <property type="entry name" value="Glycolipid-bd_prot_put"/>
</dbReference>
<dbReference type="RefSeq" id="WP_092672311.1">
    <property type="nucleotide sequence ID" value="NZ_BMDN01000001.1"/>
</dbReference>
<evidence type="ECO:0000313" key="1">
    <source>
        <dbReference type="EMBL" id="MCP2366180.1"/>
    </source>
</evidence>
<reference evidence="1" key="3">
    <citation type="submission" date="2022-06" db="EMBL/GenBank/DDBJ databases">
        <title>Genomic Encyclopedia of Type Strains, Phase III (KMG-III): the genomes of soil and plant-associated and newly described type strains.</title>
        <authorList>
            <person name="Whitman W."/>
        </authorList>
    </citation>
    <scope>NUCLEOTIDE SEQUENCE</scope>
    <source>
        <strain evidence="1">CPCC 202695</strain>
    </source>
</reference>
<dbReference type="EMBL" id="LT629755">
    <property type="protein sequence ID" value="SDS96797.1"/>
    <property type="molecule type" value="Genomic_DNA"/>
</dbReference>